<evidence type="ECO:0008006" key="3">
    <source>
        <dbReference type="Google" id="ProtNLM"/>
    </source>
</evidence>
<dbReference type="OrthoDB" id="691543at2759"/>
<dbReference type="PANTHER" id="PTHR33223:SF6">
    <property type="entry name" value="CCHC-TYPE DOMAIN-CONTAINING PROTEIN"/>
    <property type="match status" value="1"/>
</dbReference>
<dbReference type="PANTHER" id="PTHR33223">
    <property type="entry name" value="CCHC-TYPE DOMAIN-CONTAINING PROTEIN"/>
    <property type="match status" value="1"/>
</dbReference>
<evidence type="ECO:0000313" key="2">
    <source>
        <dbReference type="Proteomes" id="UP000325315"/>
    </source>
</evidence>
<reference evidence="2" key="1">
    <citation type="journal article" date="2019" name="Plant Biotechnol. J.">
        <title>Genome sequencing of the Australian wild diploid species Gossypium australe highlights disease resistance and delayed gland morphogenesis.</title>
        <authorList>
            <person name="Cai Y."/>
            <person name="Cai X."/>
            <person name="Wang Q."/>
            <person name="Wang P."/>
            <person name="Zhang Y."/>
            <person name="Cai C."/>
            <person name="Xu Y."/>
            <person name="Wang K."/>
            <person name="Zhou Z."/>
            <person name="Wang C."/>
            <person name="Geng S."/>
            <person name="Li B."/>
            <person name="Dong Q."/>
            <person name="Hou Y."/>
            <person name="Wang H."/>
            <person name="Ai P."/>
            <person name="Liu Z."/>
            <person name="Yi F."/>
            <person name="Sun M."/>
            <person name="An G."/>
            <person name="Cheng J."/>
            <person name="Zhang Y."/>
            <person name="Shi Q."/>
            <person name="Xie Y."/>
            <person name="Shi X."/>
            <person name="Chang Y."/>
            <person name="Huang F."/>
            <person name="Chen Y."/>
            <person name="Hong S."/>
            <person name="Mi L."/>
            <person name="Sun Q."/>
            <person name="Zhang L."/>
            <person name="Zhou B."/>
            <person name="Peng R."/>
            <person name="Zhang X."/>
            <person name="Liu F."/>
        </authorList>
    </citation>
    <scope>NUCLEOTIDE SEQUENCE [LARGE SCALE GENOMIC DNA]</scope>
    <source>
        <strain evidence="2">cv. PA1801</strain>
    </source>
</reference>
<evidence type="ECO:0000313" key="1">
    <source>
        <dbReference type="EMBL" id="KAA3461875.1"/>
    </source>
</evidence>
<proteinExistence type="predicted"/>
<dbReference type="EMBL" id="SMMG02000009">
    <property type="protein sequence ID" value="KAA3461875.1"/>
    <property type="molecule type" value="Genomic_DNA"/>
</dbReference>
<protein>
    <recommendedName>
        <fullName evidence="3">Retrotransposon gag protein</fullName>
    </recommendedName>
</protein>
<accession>A0A5B6UZW9</accession>
<sequence>MQVQQFELKPVMFQMLQTVKQFSGLPTEDPKLYLRLFIEVCDSFRKQGVPEDALRLKLFPNSLRDRVRAWLNALLLEIDETLYDVWGRFKDLIRKCLMHGFQHRTQMEIFYNGLNAHIRMVVDAFANGTLLDKYYNEAYEIFLEKIANNDYQYPTTRVGTYKRAAGTMELNPITSLIA</sequence>
<gene>
    <name evidence="1" type="ORF">EPI10_028411</name>
</gene>
<dbReference type="Proteomes" id="UP000325315">
    <property type="component" value="Unassembled WGS sequence"/>
</dbReference>
<comment type="caution">
    <text evidence="1">The sequence shown here is derived from an EMBL/GenBank/DDBJ whole genome shotgun (WGS) entry which is preliminary data.</text>
</comment>
<name>A0A5B6UZW9_9ROSI</name>
<keyword evidence="2" id="KW-1185">Reference proteome</keyword>
<dbReference type="AlphaFoldDB" id="A0A5B6UZW9"/>
<organism evidence="1 2">
    <name type="scientific">Gossypium australe</name>
    <dbReference type="NCBI Taxonomy" id="47621"/>
    <lineage>
        <taxon>Eukaryota</taxon>
        <taxon>Viridiplantae</taxon>
        <taxon>Streptophyta</taxon>
        <taxon>Embryophyta</taxon>
        <taxon>Tracheophyta</taxon>
        <taxon>Spermatophyta</taxon>
        <taxon>Magnoliopsida</taxon>
        <taxon>eudicotyledons</taxon>
        <taxon>Gunneridae</taxon>
        <taxon>Pentapetalae</taxon>
        <taxon>rosids</taxon>
        <taxon>malvids</taxon>
        <taxon>Malvales</taxon>
        <taxon>Malvaceae</taxon>
        <taxon>Malvoideae</taxon>
        <taxon>Gossypium</taxon>
    </lineage>
</organism>